<comment type="caution">
    <text evidence="3">The sequence shown here is derived from an EMBL/GenBank/DDBJ whole genome shotgun (WGS) entry which is preliminary data.</text>
</comment>
<name>A0AAV2HWR4_LYMST</name>
<feature type="compositionally biased region" description="Basic and acidic residues" evidence="1">
    <location>
        <begin position="485"/>
        <end position="496"/>
    </location>
</feature>
<dbReference type="AlphaFoldDB" id="A0AAV2HWR4"/>
<dbReference type="PANTHER" id="PTHR15607">
    <property type="entry name" value="SYNAPTONEMAL COMPLEX PROTEIN-RELATED"/>
    <property type="match status" value="1"/>
</dbReference>
<feature type="region of interest" description="Disordered" evidence="1">
    <location>
        <begin position="382"/>
        <end position="414"/>
    </location>
</feature>
<protein>
    <recommendedName>
        <fullName evidence="2">Synaptonemal complex protein 2 Spt16M-like domain-containing protein</fullName>
    </recommendedName>
</protein>
<accession>A0AAV2HWR4</accession>
<evidence type="ECO:0000256" key="1">
    <source>
        <dbReference type="SAM" id="MobiDB-lite"/>
    </source>
</evidence>
<feature type="non-terminal residue" evidence="3">
    <location>
        <position position="1"/>
    </location>
</feature>
<dbReference type="Pfam" id="PF18584">
    <property type="entry name" value="SYCP2_SLD"/>
    <property type="match status" value="1"/>
</dbReference>
<dbReference type="GO" id="GO:0007143">
    <property type="term" value="P:female meiotic nuclear division"/>
    <property type="evidence" value="ECO:0007669"/>
    <property type="project" value="TreeGrafter"/>
</dbReference>
<proteinExistence type="predicted"/>
<dbReference type="GO" id="GO:0007140">
    <property type="term" value="P:male meiotic nuclear division"/>
    <property type="evidence" value="ECO:0007669"/>
    <property type="project" value="TreeGrafter"/>
</dbReference>
<dbReference type="GO" id="GO:0000800">
    <property type="term" value="C:lateral element"/>
    <property type="evidence" value="ECO:0007669"/>
    <property type="project" value="TreeGrafter"/>
</dbReference>
<evidence type="ECO:0000313" key="3">
    <source>
        <dbReference type="EMBL" id="CAL1536543.1"/>
    </source>
</evidence>
<gene>
    <name evidence="3" type="ORF">GSLYS_00010456001</name>
</gene>
<feature type="compositionally biased region" description="Low complexity" evidence="1">
    <location>
        <begin position="261"/>
        <end position="282"/>
    </location>
</feature>
<feature type="domain" description="Synaptonemal complex protein 2 Spt16M-like" evidence="2">
    <location>
        <begin position="108"/>
        <end position="226"/>
    </location>
</feature>
<evidence type="ECO:0000313" key="4">
    <source>
        <dbReference type="Proteomes" id="UP001497497"/>
    </source>
</evidence>
<feature type="region of interest" description="Disordered" evidence="1">
    <location>
        <begin position="480"/>
        <end position="534"/>
    </location>
</feature>
<evidence type="ECO:0000259" key="2">
    <source>
        <dbReference type="Pfam" id="PF18584"/>
    </source>
</evidence>
<feature type="region of interest" description="Disordered" evidence="1">
    <location>
        <begin position="554"/>
        <end position="579"/>
    </location>
</feature>
<feature type="compositionally biased region" description="Basic and acidic residues" evidence="1">
    <location>
        <begin position="505"/>
        <end position="515"/>
    </location>
</feature>
<organism evidence="3 4">
    <name type="scientific">Lymnaea stagnalis</name>
    <name type="common">Great pond snail</name>
    <name type="synonym">Helix stagnalis</name>
    <dbReference type="NCBI Taxonomy" id="6523"/>
    <lineage>
        <taxon>Eukaryota</taxon>
        <taxon>Metazoa</taxon>
        <taxon>Spiralia</taxon>
        <taxon>Lophotrochozoa</taxon>
        <taxon>Mollusca</taxon>
        <taxon>Gastropoda</taxon>
        <taxon>Heterobranchia</taxon>
        <taxon>Euthyneura</taxon>
        <taxon>Panpulmonata</taxon>
        <taxon>Hygrophila</taxon>
        <taxon>Lymnaeoidea</taxon>
        <taxon>Lymnaeidae</taxon>
        <taxon>Lymnaea</taxon>
    </lineage>
</organism>
<sequence>LKSFNTALEHCPLDTRQHVLTNKHVTDKLKTICKSLATFGDFELQVCIIEYLFRLIPKSVRTHLIRESIEGDVLASEFLNIRDSCFETDCRVFLNKLNLQNPRDCGRVYSVPAQFVKIDGEKIFKPSDHGYDDFWIDFNVGSKRIGIFCEPNFLSSQQSQEEMLWEIISIWSQDVKKYAVTVKNKISQITVELLPGAQMLVNRKELQSHLIVILFSGECDIKKILDATLKSQVKVSSVDPLCIITKREGDQQIYQESKNVSHNQNDSSQSKSNSTSTKSKISVPSEPMRTPASSIVTNEFEEVLTWNAVQKRLKKGKETDSAIELSNAIAVPSQEENYFANVTTDSPQHLSLEHIENKAEPIQNDKSEVSVDIHDKANQAVISQKESSKVEDSLDSSLTNRKTQAKVRPSKKCTDMREHNLDARASDACVDVANLSPSITEGGDNNFPVRRSQRDLLNSSKSCCKTSTVENLSRKVIKNSPCKEGSSKVKKADIKEKRKTSHSTSLDKQEKDFCKKRGKQDPSMTPIKTLRSGKKVKTPIQFVQDILKKTVGIHSAKPDGATDFSDDGHPNSKTAKRYV</sequence>
<dbReference type="GO" id="GO:0000779">
    <property type="term" value="C:condensed chromosome, centromeric region"/>
    <property type="evidence" value="ECO:0007669"/>
    <property type="project" value="TreeGrafter"/>
</dbReference>
<reference evidence="3 4" key="1">
    <citation type="submission" date="2024-04" db="EMBL/GenBank/DDBJ databases">
        <authorList>
            <consortium name="Genoscope - CEA"/>
            <person name="William W."/>
        </authorList>
    </citation>
    <scope>NUCLEOTIDE SEQUENCE [LARGE SCALE GENOMIC DNA]</scope>
</reference>
<keyword evidence="4" id="KW-1185">Reference proteome</keyword>
<feature type="region of interest" description="Disordered" evidence="1">
    <location>
        <begin position="257"/>
        <end position="293"/>
    </location>
</feature>
<dbReference type="EMBL" id="CAXITT010000233">
    <property type="protein sequence ID" value="CAL1536543.1"/>
    <property type="molecule type" value="Genomic_DNA"/>
</dbReference>
<dbReference type="InterPro" id="IPR040560">
    <property type="entry name" value="SYCP2_SLD"/>
</dbReference>
<dbReference type="PANTHER" id="PTHR15607:SF12">
    <property type="entry name" value="SYNAPTONEMAL COMPLEX PROTEIN 2"/>
    <property type="match status" value="1"/>
</dbReference>
<dbReference type="Proteomes" id="UP001497497">
    <property type="component" value="Unassembled WGS sequence"/>
</dbReference>
<dbReference type="InterPro" id="IPR024835">
    <property type="entry name" value="SYCP2-like"/>
</dbReference>